<sequence>MRTQSDLLQLAGRYATERRVPVNTVVKEILHYEILYALGQSGASSALTFQGGTALRLCYQGTRYSEDLDFAAGTSFDPATMAPFADLLEREIGEAYGLEVDIKAPKDRPASDGVNVARWRARVRVPQADLSSPQNQVINIEVASVPAHDPELVAVAANYPHLPAPHKQMLILAESKQEILADKIVALGARPFLKARDIWDIKFLTDLGIELDFDLVGRKLIDYGWEEARFKECLSKQIEKLKTPEKSAAFTQEMSRFVDATVVKQLENPAVVQAYLKRAHALGISTINHPFSAASKQPSPLRRLQE</sequence>
<organism evidence="1 2">
    <name type="scientific">Mycoavidus cysteinexigens</name>
    <dbReference type="NCBI Taxonomy" id="1553431"/>
    <lineage>
        <taxon>Bacteria</taxon>
        <taxon>Pseudomonadati</taxon>
        <taxon>Pseudomonadota</taxon>
        <taxon>Betaproteobacteria</taxon>
        <taxon>Burkholderiales</taxon>
        <taxon>Burkholderiaceae</taxon>
        <taxon>Mycoavidus</taxon>
    </lineage>
</organism>
<reference evidence="1 2" key="1">
    <citation type="journal article" date="2018" name="Microbes Environ.">
        <title>Comparative Genomic Insights into Endofungal Lifestyles of Two Bacterial Endosymbionts, Mycoavidus cysteinexigens and Burkholderia rhizoxinica.</title>
        <authorList>
            <person name="Sharmin D."/>
            <person name="Guo Y."/>
            <person name="Nishizawa T."/>
            <person name="Ohshima S."/>
            <person name="Sato Y."/>
            <person name="Takashima Y."/>
            <person name="Narisawa K."/>
            <person name="Ohta H."/>
        </authorList>
    </citation>
    <scope>NUCLEOTIDE SEQUENCE [LARGE SCALE GENOMIC DNA]</scope>
    <source>
        <strain evidence="1 2">B1-EB</strain>
    </source>
</reference>
<dbReference type="Proteomes" id="UP000282597">
    <property type="component" value="Chromosome"/>
</dbReference>
<accession>A0A2Z6EUT3</accession>
<evidence type="ECO:0000313" key="2">
    <source>
        <dbReference type="Proteomes" id="UP000282597"/>
    </source>
</evidence>
<keyword evidence="2" id="KW-1185">Reference proteome</keyword>
<evidence type="ECO:0000313" key="1">
    <source>
        <dbReference type="EMBL" id="BBE09210.1"/>
    </source>
</evidence>
<dbReference type="RefSeq" id="WP_052393669.1">
    <property type="nucleotide sequence ID" value="NZ_AP018150.1"/>
</dbReference>
<dbReference type="InterPro" id="IPR014942">
    <property type="entry name" value="AbiEii"/>
</dbReference>
<dbReference type="AlphaFoldDB" id="A0A2Z6EUT3"/>
<dbReference type="Pfam" id="PF08843">
    <property type="entry name" value="AbiEii"/>
    <property type="match status" value="1"/>
</dbReference>
<dbReference type="Gene3D" id="3.10.450.620">
    <property type="entry name" value="JHP933, nucleotidyltransferase-like core domain"/>
    <property type="match status" value="1"/>
</dbReference>
<name>A0A2Z6EUT3_9BURK</name>
<gene>
    <name evidence="1" type="ORF">MCB1EB_1049</name>
</gene>
<protein>
    <submittedName>
        <fullName evidence="1">Uncharacterized protein</fullName>
    </submittedName>
</protein>
<dbReference type="KEGG" id="mcys:MCB1EB_1049"/>
<dbReference type="EMBL" id="AP018150">
    <property type="protein sequence ID" value="BBE09210.1"/>
    <property type="molecule type" value="Genomic_DNA"/>
</dbReference>
<proteinExistence type="predicted"/>